<dbReference type="InterPro" id="IPR036279">
    <property type="entry name" value="5-3_exonuclease_C_sf"/>
</dbReference>
<name>A0A8H5AYS5_9AGAR</name>
<reference evidence="3 4" key="1">
    <citation type="journal article" date="2020" name="ISME J.">
        <title>Uncovering the hidden diversity of litter-decomposition mechanisms in mushroom-forming fungi.</title>
        <authorList>
            <person name="Floudas D."/>
            <person name="Bentzer J."/>
            <person name="Ahren D."/>
            <person name="Johansson T."/>
            <person name="Persson P."/>
            <person name="Tunlid A."/>
        </authorList>
    </citation>
    <scope>NUCLEOTIDE SEQUENCE [LARGE SCALE GENOMIC DNA]</scope>
    <source>
        <strain evidence="3 4">CBS 175.51</strain>
    </source>
</reference>
<evidence type="ECO:0000313" key="4">
    <source>
        <dbReference type="Proteomes" id="UP000541558"/>
    </source>
</evidence>
<dbReference type="Pfam" id="PF00867">
    <property type="entry name" value="XPG_I"/>
    <property type="match status" value="1"/>
</dbReference>
<accession>A0A8H5AYS5</accession>
<dbReference type="InterPro" id="IPR006084">
    <property type="entry name" value="XPG/Rad2"/>
</dbReference>
<feature type="domain" description="XPG-I" evidence="2">
    <location>
        <begin position="125"/>
        <end position="200"/>
    </location>
</feature>
<dbReference type="PANTHER" id="PTHR11081:SF75">
    <property type="entry name" value="ENDONUCLEASE, PUTATIVE (AFU_ORTHOLOGUE AFUA_3G13260)-RELATED"/>
    <property type="match status" value="1"/>
</dbReference>
<dbReference type="Gene3D" id="3.40.50.1010">
    <property type="entry name" value="5'-nuclease"/>
    <property type="match status" value="2"/>
</dbReference>
<sequence>MGINDLWPVLQPGSTKIFLTPAAIKNMTLKSSDSQPHIKKLIKVGIDMGTFMDECIAGAHSAGIHHQFAGGPLRPLFFRLAQLLKIPASFIFIFDGPNRPPKKRGITVQSQSEVWWVDDAQRMIEAFGFHVHEAPGEAEAELALLNRWEMIDALWTSDGDSMVFGGQAILRSIPSREKDTGRLDEFRLYTAESVLDKVSLDHGQLVLYALVAGGDYGGGLRGGGTASACEIARSSIGRSFSDHLKQEHGGGTLDEWRKQTLTALNSENARTLGISTRTRNLLAKHINSFPTPGALDAYMHPATSLTHPAWLPSTDNWSLVQQPNVPQIVDLCRQRNVWEGIIFRLMLSDRCIWDRSQSSFGPSSSRLHVDSCRTLQTKALNPAKEEVCVRLGVLEEDLFLEMLAEAQREFLELPKLPEAKPVVVRVWAPVCMVPEWILEDKSERKRGKKRAHSGQGQNSHVKRQSKGKGKEREWDSPPLLLTDIVFPSSSLRAPNPSTVAGTSSDAGPSCASTPLSAASRASSSFAGTSSMGLLETSTIVSTSLSAGAGGILSTVDAMLLSSGMMGEGGGHSTLGGGSMAGNGASGVSLTADGAGGSSLTADGAGGTSLTADGVLSVSSPEAMSNDKTEVIDLTIPIPAGVSEVIDLTTELDE</sequence>
<feature type="region of interest" description="Disordered" evidence="1">
    <location>
        <begin position="442"/>
        <end position="475"/>
    </location>
</feature>
<feature type="compositionally biased region" description="Polar residues" evidence="1">
    <location>
        <begin position="495"/>
        <end position="506"/>
    </location>
</feature>
<dbReference type="GO" id="GO:0017108">
    <property type="term" value="F:5'-flap endonuclease activity"/>
    <property type="evidence" value="ECO:0007669"/>
    <property type="project" value="TreeGrafter"/>
</dbReference>
<dbReference type="InterPro" id="IPR006086">
    <property type="entry name" value="XPG-I_dom"/>
</dbReference>
<comment type="caution">
    <text evidence="3">The sequence shown here is derived from an EMBL/GenBank/DDBJ whole genome shotgun (WGS) entry which is preliminary data.</text>
</comment>
<dbReference type="EMBL" id="JAACJK010000224">
    <property type="protein sequence ID" value="KAF5313491.1"/>
    <property type="molecule type" value="Genomic_DNA"/>
</dbReference>
<protein>
    <recommendedName>
        <fullName evidence="2">XPG-I domain-containing protein</fullName>
    </recommendedName>
</protein>
<dbReference type="PRINTS" id="PR00853">
    <property type="entry name" value="XPGRADSUPER"/>
</dbReference>
<evidence type="ECO:0000313" key="3">
    <source>
        <dbReference type="EMBL" id="KAF5313491.1"/>
    </source>
</evidence>
<dbReference type="AlphaFoldDB" id="A0A8H5AYS5"/>
<dbReference type="PANTHER" id="PTHR11081">
    <property type="entry name" value="FLAP ENDONUCLEASE FAMILY MEMBER"/>
    <property type="match status" value="1"/>
</dbReference>
<feature type="region of interest" description="Disordered" evidence="1">
    <location>
        <begin position="495"/>
        <end position="515"/>
    </location>
</feature>
<evidence type="ECO:0000256" key="1">
    <source>
        <dbReference type="SAM" id="MobiDB-lite"/>
    </source>
</evidence>
<gene>
    <name evidence="3" type="ORF">D9611_008632</name>
</gene>
<proteinExistence type="predicted"/>
<organism evidence="3 4">
    <name type="scientific">Ephemerocybe angulata</name>
    <dbReference type="NCBI Taxonomy" id="980116"/>
    <lineage>
        <taxon>Eukaryota</taxon>
        <taxon>Fungi</taxon>
        <taxon>Dikarya</taxon>
        <taxon>Basidiomycota</taxon>
        <taxon>Agaricomycotina</taxon>
        <taxon>Agaricomycetes</taxon>
        <taxon>Agaricomycetidae</taxon>
        <taxon>Agaricales</taxon>
        <taxon>Agaricineae</taxon>
        <taxon>Psathyrellaceae</taxon>
        <taxon>Ephemerocybe</taxon>
    </lineage>
</organism>
<dbReference type="InterPro" id="IPR029060">
    <property type="entry name" value="PIN-like_dom_sf"/>
</dbReference>
<keyword evidence="4" id="KW-1185">Reference proteome</keyword>
<dbReference type="GO" id="GO:0006281">
    <property type="term" value="P:DNA repair"/>
    <property type="evidence" value="ECO:0007669"/>
    <property type="project" value="UniProtKB-ARBA"/>
</dbReference>
<dbReference type="SMART" id="SM00484">
    <property type="entry name" value="XPGI"/>
    <property type="match status" value="1"/>
</dbReference>
<dbReference type="SUPFAM" id="SSF88723">
    <property type="entry name" value="PIN domain-like"/>
    <property type="match status" value="1"/>
</dbReference>
<dbReference type="Proteomes" id="UP000541558">
    <property type="component" value="Unassembled WGS sequence"/>
</dbReference>
<dbReference type="SUPFAM" id="SSF47807">
    <property type="entry name" value="5' to 3' exonuclease, C-terminal subdomain"/>
    <property type="match status" value="1"/>
</dbReference>
<dbReference type="OrthoDB" id="3005703at2759"/>
<evidence type="ECO:0000259" key="2">
    <source>
        <dbReference type="SMART" id="SM00484"/>
    </source>
</evidence>
<dbReference type="CDD" id="cd09870">
    <property type="entry name" value="PIN_YEN1"/>
    <property type="match status" value="1"/>
</dbReference>